<dbReference type="RefSeq" id="WP_027464094.1">
    <property type="nucleotide sequence ID" value="NZ_CP021081.1"/>
</dbReference>
<sequence>MEALQHTRDVVPLDRDWRRCIHPDPTRYLKQLSSRGYAPEVVVSSWLPEPRVSVVYRARDGRVASVCNENCAYPPTEEQLSALFWQATDELCRVLGAPLSE</sequence>
<accession>A0A221SYM1</accession>
<proteinExistence type="predicted"/>
<dbReference type="KEGG" id="dfc:DFI_12755"/>
<keyword evidence="2" id="KW-1185">Reference proteome</keyword>
<name>A0A221SYM1_9DEIO</name>
<organism evidence="1 2">
    <name type="scientific">Deinococcus ficus</name>
    <dbReference type="NCBI Taxonomy" id="317577"/>
    <lineage>
        <taxon>Bacteria</taxon>
        <taxon>Thermotogati</taxon>
        <taxon>Deinococcota</taxon>
        <taxon>Deinococci</taxon>
        <taxon>Deinococcales</taxon>
        <taxon>Deinococcaceae</taxon>
        <taxon>Deinococcus</taxon>
    </lineage>
</organism>
<evidence type="ECO:0000313" key="1">
    <source>
        <dbReference type="EMBL" id="ASN81743.1"/>
    </source>
</evidence>
<protein>
    <submittedName>
        <fullName evidence="1">Uncharacterized protein</fullName>
    </submittedName>
</protein>
<dbReference type="AlphaFoldDB" id="A0A221SYM1"/>
<evidence type="ECO:0000313" key="2">
    <source>
        <dbReference type="Proteomes" id="UP000259030"/>
    </source>
</evidence>
<dbReference type="Proteomes" id="UP000259030">
    <property type="component" value="Chromosome"/>
</dbReference>
<dbReference type="EMBL" id="CP021081">
    <property type="protein sequence ID" value="ASN81743.1"/>
    <property type="molecule type" value="Genomic_DNA"/>
</dbReference>
<reference evidence="1 2" key="1">
    <citation type="submission" date="2017-05" db="EMBL/GenBank/DDBJ databases">
        <title>The complete genome sequence of Deinococcus ficus isolated from the rhizosphere of the Ficus religiosa L. in Taiwan.</title>
        <authorList>
            <person name="Wu K.-M."/>
            <person name="Liao T.-L."/>
            <person name="Liu Y.-M."/>
            <person name="Young C.-C."/>
            <person name="Tsai S.-F."/>
        </authorList>
    </citation>
    <scope>NUCLEOTIDE SEQUENCE [LARGE SCALE GENOMIC DNA]</scope>
    <source>
        <strain evidence="1 2">CC-FR2-10</strain>
    </source>
</reference>
<gene>
    <name evidence="1" type="ORF">DFI_12755</name>
</gene>